<keyword evidence="3" id="KW-1185">Reference proteome</keyword>
<accession>A0ABT8YKH9</accession>
<evidence type="ECO:0000313" key="3">
    <source>
        <dbReference type="Proteomes" id="UP001174932"/>
    </source>
</evidence>
<gene>
    <name evidence="2" type="ORF">Q4481_09700</name>
</gene>
<protein>
    <submittedName>
        <fullName evidence="2">MaoC family dehydratase</fullName>
    </submittedName>
</protein>
<name>A0ABT8YKH9_9HYPH</name>
<dbReference type="RefSeq" id="WP_304376158.1">
    <property type="nucleotide sequence ID" value="NZ_JAUOZU010000007.1"/>
</dbReference>
<dbReference type="Pfam" id="PF01575">
    <property type="entry name" value="MaoC_dehydratas"/>
    <property type="match status" value="1"/>
</dbReference>
<dbReference type="CDD" id="cd03454">
    <property type="entry name" value="YdeM"/>
    <property type="match status" value="1"/>
</dbReference>
<dbReference type="Proteomes" id="UP001174932">
    <property type="component" value="Unassembled WGS sequence"/>
</dbReference>
<dbReference type="EMBL" id="JAUOZU010000007">
    <property type="protein sequence ID" value="MDO6964231.1"/>
    <property type="molecule type" value="Genomic_DNA"/>
</dbReference>
<dbReference type="PANTHER" id="PTHR43664">
    <property type="entry name" value="MONOAMINE OXIDASE-RELATED"/>
    <property type="match status" value="1"/>
</dbReference>
<evidence type="ECO:0000313" key="2">
    <source>
        <dbReference type="EMBL" id="MDO6964231.1"/>
    </source>
</evidence>
<dbReference type="InterPro" id="IPR002539">
    <property type="entry name" value="MaoC-like_dom"/>
</dbReference>
<reference evidence="2" key="1">
    <citation type="journal article" date="2015" name="Int. J. Syst. Evol. Microbiol.">
        <title>Rhizobium alvei sp. nov., isolated from a freshwater river.</title>
        <authorList>
            <person name="Sheu S.Y."/>
            <person name="Huang H.W."/>
            <person name="Young C.C."/>
            <person name="Chen W.M."/>
        </authorList>
    </citation>
    <scope>NUCLEOTIDE SEQUENCE</scope>
    <source>
        <strain evidence="2">TNR-22</strain>
    </source>
</reference>
<organism evidence="2 3">
    <name type="scientific">Rhizobium alvei</name>
    <dbReference type="NCBI Taxonomy" id="1132659"/>
    <lineage>
        <taxon>Bacteria</taxon>
        <taxon>Pseudomonadati</taxon>
        <taxon>Pseudomonadota</taxon>
        <taxon>Alphaproteobacteria</taxon>
        <taxon>Hyphomicrobiales</taxon>
        <taxon>Rhizobiaceae</taxon>
        <taxon>Rhizobium/Agrobacterium group</taxon>
        <taxon>Rhizobium</taxon>
    </lineage>
</organism>
<dbReference type="PANTHER" id="PTHR43664:SF1">
    <property type="entry name" value="BETA-METHYLMALYL-COA DEHYDRATASE"/>
    <property type="match status" value="1"/>
</dbReference>
<evidence type="ECO:0000259" key="1">
    <source>
        <dbReference type="Pfam" id="PF01575"/>
    </source>
</evidence>
<dbReference type="InterPro" id="IPR029069">
    <property type="entry name" value="HotDog_dom_sf"/>
</dbReference>
<comment type="caution">
    <text evidence="2">The sequence shown here is derived from an EMBL/GenBank/DDBJ whole genome shotgun (WGS) entry which is preliminary data.</text>
</comment>
<dbReference type="InterPro" id="IPR052342">
    <property type="entry name" value="MCH/BMMD"/>
</dbReference>
<dbReference type="SUPFAM" id="SSF54637">
    <property type="entry name" value="Thioesterase/thiol ester dehydrase-isomerase"/>
    <property type="match status" value="1"/>
</dbReference>
<dbReference type="Gene3D" id="3.10.129.10">
    <property type="entry name" value="Hotdog Thioesterase"/>
    <property type="match status" value="1"/>
</dbReference>
<sequence>MKEIKYWYEDLPPGRIFTYPERQVTAEEIIDFAAEFDPQPFHLSEEAGRASILGGLAASGWHTCAITMREFCDTMLLSSSSEGAPGIDLVEWRKPVLAGDRLSGRMEVLEARELRSRPGIGLVRFRHEITNQRGETVMIMEHPAMFRMREAS</sequence>
<reference evidence="2" key="2">
    <citation type="submission" date="2023-07" db="EMBL/GenBank/DDBJ databases">
        <authorList>
            <person name="Shen H."/>
        </authorList>
    </citation>
    <scope>NUCLEOTIDE SEQUENCE</scope>
    <source>
        <strain evidence="2">TNR-22</strain>
    </source>
</reference>
<proteinExistence type="predicted"/>
<feature type="domain" description="MaoC-like" evidence="1">
    <location>
        <begin position="18"/>
        <end position="115"/>
    </location>
</feature>